<feature type="compositionally biased region" description="Acidic residues" evidence="1">
    <location>
        <begin position="36"/>
        <end position="47"/>
    </location>
</feature>
<keyword evidence="4" id="KW-1185">Reference proteome</keyword>
<reference evidence="3 4" key="1">
    <citation type="submission" date="2023-01" db="EMBL/GenBank/DDBJ databases">
        <title>Analysis of 21 Apiospora genomes using comparative genomics revels a genus with tremendous synthesis potential of carbohydrate active enzymes and secondary metabolites.</title>
        <authorList>
            <person name="Sorensen T."/>
        </authorList>
    </citation>
    <scope>NUCLEOTIDE SEQUENCE [LARGE SCALE GENOMIC DNA]</scope>
    <source>
        <strain evidence="3 4">CBS 33761</strain>
    </source>
</reference>
<dbReference type="PANTHER" id="PTHR35394:SF5">
    <property type="entry name" value="DUF3176 DOMAIN-CONTAINING PROTEIN"/>
    <property type="match status" value="1"/>
</dbReference>
<feature type="compositionally biased region" description="Basic and acidic residues" evidence="1">
    <location>
        <begin position="62"/>
        <end position="72"/>
    </location>
</feature>
<accession>A0ABR1T9Z0</accession>
<feature type="transmembrane region" description="Helical" evidence="2">
    <location>
        <begin position="76"/>
        <end position="100"/>
    </location>
</feature>
<sequence length="692" mass="76210">MSGQQESHANRAYLQDRQGAPTRQDQPVRPQSPSNWEEDSLQDDDTEFGGSTGYAPVQDGSGKTKTDPKSTDKHSWVMEISTMILCLSSVVTSTVLLFYANGRPLTDYNFFISFNTLISILAAIARATLAFAVGSCLGQWKWNWFSKRSDTPVMFASFEDASRGPWGSFWLLCHLRIRHWVNIGACVTLLMLGFEPFMQALIYYEGQLVTTTQPPTAPSIGASQRLDVGSTKKIKTDVLSTFQLRNMSYPYSAGLFRREPSAGLAAAVYRGFYANDPRDAVSFTCSTGNCTWSVFPSLSVCSACNDVSDQVKVSGQDGANLGTIRIKGFDLVGHWTTHALPYVNITNLAEFSGVGMVGRRAQFDPMAMTSAYTVAKSLDNPGNTLTFGALDTMITAVGLLRAEPAFANHSKGWNETRVTTTECALYFCTTAYRSEVSGGKLQEEVVASWSERVPGSYTPAASEKLDNVTWSAYEEHINRSLSTGDAFYTFDDLQLRIPPSEAEKHSLPADAPRLFNVTQNTIGSILPFLAAFFGDPLVYGESDLGSLISQTLHESADPSATFARAAATMSNWLRDNSGVTRPGDQKEWVLHIRVRWPYVTLPGLVVLLGCGFVFLSVWETRRLRLPPWKTDVLATLTHSLDAGTRERLREAALQGRVKEWAKGMVLNFEDVHGQGLELRAEDHRPTTERGAG</sequence>
<feature type="compositionally biased region" description="Polar residues" evidence="1">
    <location>
        <begin position="21"/>
        <end position="35"/>
    </location>
</feature>
<evidence type="ECO:0000256" key="1">
    <source>
        <dbReference type="SAM" id="MobiDB-lite"/>
    </source>
</evidence>
<protein>
    <submittedName>
        <fullName evidence="3">Uncharacterized protein</fullName>
    </submittedName>
</protein>
<keyword evidence="2" id="KW-0812">Transmembrane</keyword>
<keyword evidence="2" id="KW-0472">Membrane</keyword>
<keyword evidence="2" id="KW-1133">Transmembrane helix</keyword>
<name>A0ABR1T9Z0_9PEZI</name>
<feature type="transmembrane region" description="Helical" evidence="2">
    <location>
        <begin position="596"/>
        <end position="618"/>
    </location>
</feature>
<dbReference type="Pfam" id="PF11374">
    <property type="entry name" value="DUF3176"/>
    <property type="match status" value="1"/>
</dbReference>
<proteinExistence type="predicted"/>
<dbReference type="Proteomes" id="UP001444661">
    <property type="component" value="Unassembled WGS sequence"/>
</dbReference>
<organism evidence="3 4">
    <name type="scientific">Apiospora rasikravindrae</name>
    <dbReference type="NCBI Taxonomy" id="990691"/>
    <lineage>
        <taxon>Eukaryota</taxon>
        <taxon>Fungi</taxon>
        <taxon>Dikarya</taxon>
        <taxon>Ascomycota</taxon>
        <taxon>Pezizomycotina</taxon>
        <taxon>Sordariomycetes</taxon>
        <taxon>Xylariomycetidae</taxon>
        <taxon>Amphisphaeriales</taxon>
        <taxon>Apiosporaceae</taxon>
        <taxon>Apiospora</taxon>
    </lineage>
</organism>
<gene>
    <name evidence="3" type="ORF">PG993_005853</name>
</gene>
<evidence type="ECO:0000313" key="3">
    <source>
        <dbReference type="EMBL" id="KAK8043423.1"/>
    </source>
</evidence>
<feature type="transmembrane region" description="Helical" evidence="2">
    <location>
        <begin position="112"/>
        <end position="138"/>
    </location>
</feature>
<dbReference type="InterPro" id="IPR021514">
    <property type="entry name" value="DUF3176"/>
</dbReference>
<feature type="region of interest" description="Disordered" evidence="1">
    <location>
        <begin position="1"/>
        <end position="72"/>
    </location>
</feature>
<evidence type="ECO:0000256" key="2">
    <source>
        <dbReference type="SAM" id="Phobius"/>
    </source>
</evidence>
<dbReference type="PANTHER" id="PTHR35394">
    <property type="entry name" value="DUF3176 DOMAIN-CONTAINING PROTEIN"/>
    <property type="match status" value="1"/>
</dbReference>
<comment type="caution">
    <text evidence="3">The sequence shown here is derived from an EMBL/GenBank/DDBJ whole genome shotgun (WGS) entry which is preliminary data.</text>
</comment>
<evidence type="ECO:0000313" key="4">
    <source>
        <dbReference type="Proteomes" id="UP001444661"/>
    </source>
</evidence>
<dbReference type="EMBL" id="JAQQWK010000004">
    <property type="protein sequence ID" value="KAK8043423.1"/>
    <property type="molecule type" value="Genomic_DNA"/>
</dbReference>